<dbReference type="PIRSF" id="PIRSF001092">
    <property type="entry name" value="Alpha-L-fucosidase"/>
    <property type="match status" value="1"/>
</dbReference>
<keyword evidence="6" id="KW-0326">Glycosidase</keyword>
<evidence type="ECO:0000313" key="11">
    <source>
        <dbReference type="Proteomes" id="UP000293142"/>
    </source>
</evidence>
<keyword evidence="5 10" id="KW-0378">Hydrolase</keyword>
<evidence type="ECO:0000256" key="5">
    <source>
        <dbReference type="ARBA" id="ARBA00022801"/>
    </source>
</evidence>
<evidence type="ECO:0000259" key="9">
    <source>
        <dbReference type="Pfam" id="PF01120"/>
    </source>
</evidence>
<evidence type="ECO:0000256" key="6">
    <source>
        <dbReference type="ARBA" id="ARBA00023295"/>
    </source>
</evidence>
<evidence type="ECO:0000256" key="4">
    <source>
        <dbReference type="ARBA" id="ARBA00022729"/>
    </source>
</evidence>
<evidence type="ECO:0000256" key="8">
    <source>
        <dbReference type="SAM" id="MobiDB-lite"/>
    </source>
</evidence>
<organism evidence="10 11">
    <name type="scientific">Paenibacillus thalictri</name>
    <dbReference type="NCBI Taxonomy" id="2527873"/>
    <lineage>
        <taxon>Bacteria</taxon>
        <taxon>Bacillati</taxon>
        <taxon>Bacillota</taxon>
        <taxon>Bacilli</taxon>
        <taxon>Bacillales</taxon>
        <taxon>Paenibacillaceae</taxon>
        <taxon>Paenibacillus</taxon>
    </lineage>
</organism>
<evidence type="ECO:0000256" key="2">
    <source>
        <dbReference type="ARBA" id="ARBA00007951"/>
    </source>
</evidence>
<keyword evidence="4" id="KW-0732">Signal</keyword>
<dbReference type="RefSeq" id="WP_131017056.1">
    <property type="nucleotide sequence ID" value="NZ_SIRE01000024.1"/>
</dbReference>
<dbReference type="SMART" id="SM00812">
    <property type="entry name" value="Alpha_L_fucos"/>
    <property type="match status" value="1"/>
</dbReference>
<dbReference type="GO" id="GO:0006004">
    <property type="term" value="P:fucose metabolic process"/>
    <property type="evidence" value="ECO:0007669"/>
    <property type="project" value="InterPro"/>
</dbReference>
<dbReference type="InterPro" id="IPR017853">
    <property type="entry name" value="GH"/>
</dbReference>
<dbReference type="Pfam" id="PF01120">
    <property type="entry name" value="Alpha_L_fucos"/>
    <property type="match status" value="1"/>
</dbReference>
<dbReference type="GO" id="GO:0005764">
    <property type="term" value="C:lysosome"/>
    <property type="evidence" value="ECO:0007669"/>
    <property type="project" value="TreeGrafter"/>
</dbReference>
<dbReference type="InterPro" id="IPR016286">
    <property type="entry name" value="FUC_metazoa-typ"/>
</dbReference>
<dbReference type="Proteomes" id="UP000293142">
    <property type="component" value="Unassembled WGS sequence"/>
</dbReference>
<evidence type="ECO:0000256" key="7">
    <source>
        <dbReference type="PIRSR" id="PIRSR001092-1"/>
    </source>
</evidence>
<dbReference type="GO" id="GO:0016139">
    <property type="term" value="P:glycoside catabolic process"/>
    <property type="evidence" value="ECO:0007669"/>
    <property type="project" value="TreeGrafter"/>
</dbReference>
<dbReference type="OrthoDB" id="107551at2"/>
<comment type="similarity">
    <text evidence="2">Belongs to the glycosyl hydrolase 29 family.</text>
</comment>
<feature type="region of interest" description="Disordered" evidence="8">
    <location>
        <begin position="210"/>
        <end position="231"/>
    </location>
</feature>
<dbReference type="AlphaFoldDB" id="A0A4Q9DHR2"/>
<accession>A0A4Q9DHR2</accession>
<evidence type="ECO:0000256" key="1">
    <source>
        <dbReference type="ARBA" id="ARBA00004071"/>
    </source>
</evidence>
<comment type="caution">
    <text evidence="10">The sequence shown here is derived from an EMBL/GenBank/DDBJ whole genome shotgun (WGS) entry which is preliminary data.</text>
</comment>
<feature type="site" description="May be important for catalysis" evidence="7">
    <location>
        <position position="236"/>
    </location>
</feature>
<gene>
    <name evidence="10" type="ORF">EYB31_29370</name>
</gene>
<dbReference type="Gene3D" id="3.20.20.80">
    <property type="entry name" value="Glycosidases"/>
    <property type="match status" value="1"/>
</dbReference>
<evidence type="ECO:0000313" key="10">
    <source>
        <dbReference type="EMBL" id="TBL72488.1"/>
    </source>
</evidence>
<comment type="function">
    <text evidence="1">Alpha-L-fucosidase is responsible for hydrolyzing the alpha-1,6-linked fucose joined to the reducing-end N-acetylglucosamine of the carbohydrate moieties of glycoproteins.</text>
</comment>
<dbReference type="SUPFAM" id="SSF51445">
    <property type="entry name" value="(Trans)glycosidases"/>
    <property type="match status" value="1"/>
</dbReference>
<proteinExistence type="inferred from homology"/>
<reference evidence="10 11" key="1">
    <citation type="submission" date="2019-02" db="EMBL/GenBank/DDBJ databases">
        <title>Paenibacillus sp. nov., isolated from surface-sterilized tissue of Thalictrum simplex L.</title>
        <authorList>
            <person name="Tuo L."/>
        </authorList>
    </citation>
    <scope>NUCLEOTIDE SEQUENCE [LARGE SCALE GENOMIC DNA]</scope>
    <source>
        <strain evidence="10 11">N2SHLJ1</strain>
    </source>
</reference>
<dbReference type="PRINTS" id="PR00741">
    <property type="entry name" value="GLHYDRLASE29"/>
</dbReference>
<name>A0A4Q9DHR2_9BACL</name>
<protein>
    <recommendedName>
        <fullName evidence="3">alpha-L-fucosidase</fullName>
        <ecNumber evidence="3">3.2.1.51</ecNumber>
    </recommendedName>
</protein>
<keyword evidence="11" id="KW-1185">Reference proteome</keyword>
<evidence type="ECO:0000256" key="3">
    <source>
        <dbReference type="ARBA" id="ARBA00012662"/>
    </source>
</evidence>
<sequence>MIPRFKDARDVFFERRFGMFVHWGLYAVPAWHEQLLWRGKMKRSEYEKLIHQFNPTEFDPDAWLDLAEEAGMQYICFTTKHHDGFCMWDTRHTDYNVMNTPYGKDILGMLAEACRRRNFPLSLYYSCPDWHHPNYPNEGRHHEMFGPRAGDEPDIERYYAFVKNQIEELCTNYGPIYQLFWDVNVAEYWEPGINDWVRSMQPGILINDRGPGPGDYSTPERHVPEGSGFSKPTEACQALGRESWGFKNDEDYYSNKFIMQSIDKILAMGGNYLLNVGPKPDGTIASENVEALQAIGAWYGKVKEAFDGAIPASYMVHKDEIMIAGSQHKVERDQVLVTRKGNTVYIHLYRDPQSNSIVLKPLDTLPKRSVLLNDGRELEATVDMIPWYWTERPYLRVRGLPVNESTGTVMVIKLEFDEAICE</sequence>
<dbReference type="EC" id="3.2.1.51" evidence="3"/>
<dbReference type="InterPro" id="IPR000933">
    <property type="entry name" value="Glyco_hydro_29"/>
</dbReference>
<dbReference type="EMBL" id="SIRE01000024">
    <property type="protein sequence ID" value="TBL72488.1"/>
    <property type="molecule type" value="Genomic_DNA"/>
</dbReference>
<dbReference type="PANTHER" id="PTHR10030">
    <property type="entry name" value="ALPHA-L-FUCOSIDASE"/>
    <property type="match status" value="1"/>
</dbReference>
<dbReference type="PANTHER" id="PTHR10030:SF37">
    <property type="entry name" value="ALPHA-L-FUCOSIDASE-RELATED"/>
    <property type="match status" value="1"/>
</dbReference>
<dbReference type="InterPro" id="IPR057739">
    <property type="entry name" value="Glyco_hydro_29_N"/>
</dbReference>
<dbReference type="GO" id="GO:0004560">
    <property type="term" value="F:alpha-L-fucosidase activity"/>
    <property type="evidence" value="ECO:0007669"/>
    <property type="project" value="InterPro"/>
</dbReference>
<feature type="domain" description="Glycoside hydrolase family 29 N-terminal" evidence="9">
    <location>
        <begin position="9"/>
        <end position="300"/>
    </location>
</feature>